<comment type="caution">
    <text evidence="2">The sequence shown here is derived from an EMBL/GenBank/DDBJ whole genome shotgun (WGS) entry which is preliminary data.</text>
</comment>
<dbReference type="RefSeq" id="WP_010406166.1">
    <property type="nucleotide sequence ID" value="NZ_JAWXXV010000001.1"/>
</dbReference>
<dbReference type="Proteomes" id="UP001279660">
    <property type="component" value="Unassembled WGS sequence"/>
</dbReference>
<evidence type="ECO:0000256" key="1">
    <source>
        <dbReference type="SAM" id="Phobius"/>
    </source>
</evidence>
<evidence type="ECO:0000313" key="3">
    <source>
        <dbReference type="Proteomes" id="UP001279660"/>
    </source>
</evidence>
<organism evidence="2 3">
    <name type="scientific">Sphingomonas echinoides</name>
    <dbReference type="NCBI Taxonomy" id="59803"/>
    <lineage>
        <taxon>Bacteria</taxon>
        <taxon>Pseudomonadati</taxon>
        <taxon>Pseudomonadota</taxon>
        <taxon>Alphaproteobacteria</taxon>
        <taxon>Sphingomonadales</taxon>
        <taxon>Sphingomonadaceae</taxon>
        <taxon>Sphingomonas</taxon>
    </lineage>
</organism>
<keyword evidence="1" id="KW-0472">Membrane</keyword>
<dbReference type="InterPro" id="IPR025570">
    <property type="entry name" value="DUF4337"/>
</dbReference>
<proteinExistence type="predicted"/>
<keyword evidence="1" id="KW-0812">Transmembrane</keyword>
<keyword evidence="3" id="KW-1185">Reference proteome</keyword>
<protein>
    <submittedName>
        <fullName evidence="2">DUF4337 domain-containing protein</fullName>
    </submittedName>
</protein>
<sequence length="188" mass="20257">MEIEVSAEAKDKRLNRWVAMTVVILSVFMGLGNIKDGNIVQNMAQAKADSVDHWAQYQATKTKIHINETARAELVVLSTTPAAREAAASAIAGLDRDIAKYRAEVPVLARQAQGFADRYDALNVHDDQFDASEALIATAISMAAVAALAESLWLLVAGWVFGSFGLFMGVCGFAGWAFHPDVLSNFLG</sequence>
<accession>A0ABU4PH40</accession>
<gene>
    <name evidence="2" type="ORF">SIL82_00560</name>
</gene>
<feature type="transmembrane region" description="Helical" evidence="1">
    <location>
        <begin position="17"/>
        <end position="34"/>
    </location>
</feature>
<dbReference type="Pfam" id="PF14235">
    <property type="entry name" value="DUF4337"/>
    <property type="match status" value="1"/>
</dbReference>
<feature type="transmembrane region" description="Helical" evidence="1">
    <location>
        <begin position="152"/>
        <end position="178"/>
    </location>
</feature>
<dbReference type="EMBL" id="JAWXXV010000001">
    <property type="protein sequence ID" value="MDX5982734.1"/>
    <property type="molecule type" value="Genomic_DNA"/>
</dbReference>
<name>A0ABU4PH40_9SPHN</name>
<reference evidence="2 3" key="1">
    <citation type="submission" date="2023-11" db="EMBL/GenBank/DDBJ databases">
        <title>MicrobeMod: A computational toolkit for identifying prokaryotic methylation and restriction-modification with nanopore sequencing.</title>
        <authorList>
            <person name="Crits-Christoph A."/>
            <person name="Kang S.C."/>
            <person name="Lee H."/>
            <person name="Ostrov N."/>
        </authorList>
    </citation>
    <scope>NUCLEOTIDE SEQUENCE [LARGE SCALE GENOMIC DNA]</scope>
    <source>
        <strain evidence="2 3">ATCC 14820</strain>
    </source>
</reference>
<evidence type="ECO:0000313" key="2">
    <source>
        <dbReference type="EMBL" id="MDX5982734.1"/>
    </source>
</evidence>
<keyword evidence="1" id="KW-1133">Transmembrane helix</keyword>